<name>D9ZB81_9ARCH</name>
<reference evidence="4" key="1">
    <citation type="journal article" date="2010" name="Trends Microbiol.">
        <title>Distinct gene set in two different lineages of ammonia-oxidizing archaea supports the phylum Thaumarchaeota.</title>
        <authorList>
            <person name="Spang A."/>
            <person name="Hatzenpichler R."/>
            <person name="Brochier-Armanet C."/>
            <person name="Rattei T."/>
            <person name="Tischler P."/>
            <person name="Spieck E."/>
            <person name="Streit W."/>
            <person name="Stahl D.A."/>
            <person name="Wagner M."/>
            <person name="Schleper C."/>
        </authorList>
    </citation>
    <scope>NUCLEOTIDE SEQUENCE</scope>
    <source>
        <strain evidence="4">Enrichment culture Ga9.2</strain>
    </source>
</reference>
<evidence type="ECO:0000256" key="1">
    <source>
        <dbReference type="SAM" id="Coils"/>
    </source>
</evidence>
<dbReference type="SUPFAM" id="SSF50346">
    <property type="entry name" value="PRC-barrel domain"/>
    <property type="match status" value="1"/>
</dbReference>
<feature type="non-terminal residue" evidence="4">
    <location>
        <position position="271"/>
    </location>
</feature>
<dbReference type="Pfam" id="PF18822">
    <property type="entry name" value="CdvA"/>
    <property type="match status" value="1"/>
</dbReference>
<feature type="compositionally biased region" description="Low complexity" evidence="2">
    <location>
        <begin position="205"/>
        <end position="227"/>
    </location>
</feature>
<feature type="domain" description="CdvA-like coiled-coil" evidence="3">
    <location>
        <begin position="84"/>
        <end position="205"/>
    </location>
</feature>
<dbReference type="InterPro" id="IPR041461">
    <property type="entry name" value="CdvA_CC"/>
</dbReference>
<organism evidence="4">
    <name type="scientific">Candidatus Nitrososphaera gargensis</name>
    <dbReference type="NCBI Taxonomy" id="497727"/>
    <lineage>
        <taxon>Archaea</taxon>
        <taxon>Nitrososphaerota</taxon>
        <taxon>Nitrososphaeria</taxon>
        <taxon>Nitrososphaerales</taxon>
        <taxon>Nitrososphaeraceae</taxon>
        <taxon>Nitrososphaera</taxon>
    </lineage>
</organism>
<proteinExistence type="predicted"/>
<evidence type="ECO:0000259" key="3">
    <source>
        <dbReference type="Pfam" id="PF18822"/>
    </source>
</evidence>
<dbReference type="InterPro" id="IPR011033">
    <property type="entry name" value="PRC_barrel-like_sf"/>
</dbReference>
<feature type="compositionally biased region" description="Polar residues" evidence="2">
    <location>
        <begin position="255"/>
        <end position="271"/>
    </location>
</feature>
<protein>
    <submittedName>
        <fullName evidence="4">CdvA</fullName>
    </submittedName>
</protein>
<feature type="coiled-coil region" evidence="1">
    <location>
        <begin position="100"/>
        <end position="145"/>
    </location>
</feature>
<evidence type="ECO:0000313" key="4">
    <source>
        <dbReference type="EMBL" id="ADK25978.1"/>
    </source>
</evidence>
<evidence type="ECO:0000256" key="2">
    <source>
        <dbReference type="SAM" id="MobiDB-lite"/>
    </source>
</evidence>
<dbReference type="OMA" id="MIAVKMS"/>
<dbReference type="AlphaFoldDB" id="D9ZB81"/>
<keyword evidence="1" id="KW-0175">Coiled coil</keyword>
<accession>D9ZB81</accession>
<sequence length="271" mass="29903">MSEEKLGFVGKQVKDIYGTYIGRVVGIITEIDGEIETVGVDTGSGGLKQLPYEQLVIQGDYVFFIPKWRLDAQRLLRQKSLTLKRIKALQEIVAENDSMKEDAELVYIKYEKKLAELEGNEKQVNDALNARLAELDAEARNIKAVLFDAKLQFRSNEMKEETYQQIKVQTDELIEHINNERTEIGNVRAKMAANTLENLTAAATTEQAAASAKGEEAPAAEPSQPAADEISPVQQVTTATAGEEGEKPAMLSANGAEQQSETSWLSQVITK</sequence>
<dbReference type="EMBL" id="GU797812">
    <property type="protein sequence ID" value="ADK25978.1"/>
    <property type="molecule type" value="Genomic_DNA"/>
</dbReference>
<feature type="region of interest" description="Disordered" evidence="2">
    <location>
        <begin position="205"/>
        <end position="271"/>
    </location>
</feature>